<organism evidence="3 4">
    <name type="scientific">Candidatus Woykebacteria bacterium GWA1_44_8</name>
    <dbReference type="NCBI Taxonomy" id="1802591"/>
    <lineage>
        <taxon>Bacteria</taxon>
        <taxon>Candidatus Woykeibacteriota</taxon>
    </lineage>
</organism>
<feature type="transmembrane region" description="Helical" evidence="2">
    <location>
        <begin position="76"/>
        <end position="93"/>
    </location>
</feature>
<evidence type="ECO:0000313" key="4">
    <source>
        <dbReference type="Proteomes" id="UP000176299"/>
    </source>
</evidence>
<reference evidence="3 4" key="1">
    <citation type="journal article" date="2016" name="Nat. Commun.">
        <title>Thousands of microbial genomes shed light on interconnected biogeochemical processes in an aquifer system.</title>
        <authorList>
            <person name="Anantharaman K."/>
            <person name="Brown C.T."/>
            <person name="Hug L.A."/>
            <person name="Sharon I."/>
            <person name="Castelle C.J."/>
            <person name="Probst A.J."/>
            <person name="Thomas B.C."/>
            <person name="Singh A."/>
            <person name="Wilkins M.J."/>
            <person name="Karaoz U."/>
            <person name="Brodie E.L."/>
            <person name="Williams K.H."/>
            <person name="Hubbard S.S."/>
            <person name="Banfield J.F."/>
        </authorList>
    </citation>
    <scope>NUCLEOTIDE SEQUENCE [LARGE SCALE GENOMIC DNA]</scope>
</reference>
<evidence type="ECO:0000256" key="2">
    <source>
        <dbReference type="SAM" id="Phobius"/>
    </source>
</evidence>
<evidence type="ECO:0000256" key="1">
    <source>
        <dbReference type="SAM" id="Coils"/>
    </source>
</evidence>
<comment type="caution">
    <text evidence="3">The sequence shown here is derived from an EMBL/GenBank/DDBJ whole genome shotgun (WGS) entry which is preliminary data.</text>
</comment>
<sequence>MAEKERSVSELKKELAGLQEEIRHLEGRKQQAVKSLFRWQSFSRPYTKRNVKWFVYTFLLVATLILILLFVREFFIIVPVLALAFVAYILATVPPEVIENAVTTQGINTGGTSYIWEELDDFWFTERRGFLLLNVDTFLHWPRRLILLINKDDRDKIKDLLVRYLPYRELPKASWLDHAADALSHGFHKLTS</sequence>
<dbReference type="STRING" id="1802591.A2113_01965"/>
<dbReference type="EMBL" id="MHCN01000013">
    <property type="protein sequence ID" value="OGY21500.1"/>
    <property type="molecule type" value="Genomic_DNA"/>
</dbReference>
<protein>
    <submittedName>
        <fullName evidence="3">Uncharacterized protein</fullName>
    </submittedName>
</protein>
<dbReference type="Proteomes" id="UP000176299">
    <property type="component" value="Unassembled WGS sequence"/>
</dbReference>
<feature type="transmembrane region" description="Helical" evidence="2">
    <location>
        <begin position="53"/>
        <end position="70"/>
    </location>
</feature>
<name>A0A1G1W1P2_9BACT</name>
<evidence type="ECO:0000313" key="3">
    <source>
        <dbReference type="EMBL" id="OGY21500.1"/>
    </source>
</evidence>
<keyword evidence="2" id="KW-0812">Transmembrane</keyword>
<gene>
    <name evidence="3" type="ORF">A2113_01965</name>
</gene>
<keyword evidence="2" id="KW-0472">Membrane</keyword>
<keyword evidence="1" id="KW-0175">Coiled coil</keyword>
<feature type="coiled-coil region" evidence="1">
    <location>
        <begin position="1"/>
        <end position="35"/>
    </location>
</feature>
<dbReference type="AlphaFoldDB" id="A0A1G1W1P2"/>
<accession>A0A1G1W1P2</accession>
<keyword evidence="2" id="KW-1133">Transmembrane helix</keyword>
<proteinExistence type="predicted"/>